<dbReference type="SUPFAM" id="SSF56925">
    <property type="entry name" value="OMPA-like"/>
    <property type="match status" value="1"/>
</dbReference>
<protein>
    <recommendedName>
        <fullName evidence="2">Outer membrane protein beta-barrel domain-containing protein</fullName>
    </recommendedName>
</protein>
<keyword evidence="4" id="KW-1185">Reference proteome</keyword>
<evidence type="ECO:0000259" key="2">
    <source>
        <dbReference type="Pfam" id="PF13505"/>
    </source>
</evidence>
<proteinExistence type="predicted"/>
<dbReference type="InterPro" id="IPR027385">
    <property type="entry name" value="Beta-barrel_OMP"/>
</dbReference>
<accession>A0A7G1HU79</accession>
<dbReference type="EMBL" id="AP023322">
    <property type="protein sequence ID" value="BCI63315.1"/>
    <property type="molecule type" value="Genomic_DNA"/>
</dbReference>
<keyword evidence="1" id="KW-0732">Signal</keyword>
<feature type="domain" description="Outer membrane protein beta-barrel" evidence="2">
    <location>
        <begin position="12"/>
        <end position="180"/>
    </location>
</feature>
<dbReference type="AlphaFoldDB" id="A0A7G1HU79"/>
<organism evidence="3 4">
    <name type="scientific">Coprobacter secundus subsp. similis</name>
    <dbReference type="NCBI Taxonomy" id="2751153"/>
    <lineage>
        <taxon>Bacteria</taxon>
        <taxon>Pseudomonadati</taxon>
        <taxon>Bacteroidota</taxon>
        <taxon>Bacteroidia</taxon>
        <taxon>Bacteroidales</taxon>
        <taxon>Barnesiellaceae</taxon>
        <taxon>Coprobacter</taxon>
    </lineage>
</organism>
<dbReference type="KEGG" id="copr:Cop2CBH44_16680"/>
<dbReference type="Proteomes" id="UP000594042">
    <property type="component" value="Chromosome"/>
</dbReference>
<dbReference type="RefSeq" id="WP_200754632.1">
    <property type="nucleotide sequence ID" value="NZ_AP023322.1"/>
</dbReference>
<reference evidence="4" key="1">
    <citation type="submission" date="2020-07" db="EMBL/GenBank/DDBJ databases">
        <title>Complete genome sequencing of Coprobacter sp. strain 2CBH44.</title>
        <authorList>
            <person name="Sakamoto M."/>
            <person name="Murakami T."/>
            <person name="Mori H."/>
        </authorList>
    </citation>
    <scope>NUCLEOTIDE SEQUENCE [LARGE SCALE GENOMIC DNA]</scope>
    <source>
        <strain evidence="4">2CBH44</strain>
    </source>
</reference>
<dbReference type="Pfam" id="PF13505">
    <property type="entry name" value="OMP_b-brl"/>
    <property type="match status" value="1"/>
</dbReference>
<gene>
    <name evidence="3" type="ORF">Cop2CBH44_16680</name>
</gene>
<sequence>MKKFVLTTTMVFLTAIYSFSQEIGFGVKAGLSLANLTETSYHVRPGLVIGGFANIRFNDYVALQPELQYAMQGGKYNEVAAKLDYIQIPIMVKGYLWKGLNLELGPQLGFRVVGKSKIGDVSYSIKDATNVCDFAIGVGLGYETEMGLTAGFRYTISATKAIKDSDPKNSVFQLALGWKF</sequence>
<evidence type="ECO:0000313" key="3">
    <source>
        <dbReference type="EMBL" id="BCI63315.1"/>
    </source>
</evidence>
<evidence type="ECO:0000313" key="4">
    <source>
        <dbReference type="Proteomes" id="UP000594042"/>
    </source>
</evidence>
<name>A0A7G1HU79_9BACT</name>
<evidence type="ECO:0000256" key="1">
    <source>
        <dbReference type="ARBA" id="ARBA00022729"/>
    </source>
</evidence>
<dbReference type="InterPro" id="IPR011250">
    <property type="entry name" value="OMP/PagP_B-barrel"/>
</dbReference>